<dbReference type="InterPro" id="IPR052980">
    <property type="entry name" value="Crinkler_effector"/>
</dbReference>
<reference evidence="2 3" key="1">
    <citation type="journal article" date="2014" name="Genome Biol. Evol.">
        <title>The secreted proteins of Achlya hypogyna and Thraustotheca clavata identify the ancestral oomycete secretome and reveal gene acquisitions by horizontal gene transfer.</title>
        <authorList>
            <person name="Misner I."/>
            <person name="Blouin N."/>
            <person name="Leonard G."/>
            <person name="Richards T.A."/>
            <person name="Lane C.E."/>
        </authorList>
    </citation>
    <scope>NUCLEOTIDE SEQUENCE [LARGE SCALE GENOMIC DNA]</scope>
    <source>
        <strain evidence="2 3">ATCC 34112</strain>
    </source>
</reference>
<dbReference type="EMBL" id="JNBS01004640">
    <property type="protein sequence ID" value="OQR82817.1"/>
    <property type="molecule type" value="Genomic_DNA"/>
</dbReference>
<sequence length="169" mass="19481">MEDSDDMRDVWDGENEDDDVVNDDDGNVPEEFIPAATSIVAETFVTFEKSQNVIVFKNDTEIATASNMNYLQPAVKNYESVDSIIKPDILFQVTCAHKHPCKQKGLYNVLKLLKNPQNPRLYFVVQPDRFATFRYQRYQDSKRKTLKKTSYANVGRIQQFAMEIKLASE</sequence>
<evidence type="ECO:0000313" key="2">
    <source>
        <dbReference type="EMBL" id="OQR82817.1"/>
    </source>
</evidence>
<evidence type="ECO:0000313" key="3">
    <source>
        <dbReference type="Proteomes" id="UP000243217"/>
    </source>
</evidence>
<dbReference type="Proteomes" id="UP000243217">
    <property type="component" value="Unassembled WGS sequence"/>
</dbReference>
<keyword evidence="3" id="KW-1185">Reference proteome</keyword>
<gene>
    <name evidence="2" type="ORF">THRCLA_23197</name>
</gene>
<dbReference type="OrthoDB" id="94331at2759"/>
<name>A0A1V9YAS2_9STRA</name>
<feature type="region of interest" description="Disordered" evidence="1">
    <location>
        <begin position="1"/>
        <end position="24"/>
    </location>
</feature>
<proteinExistence type="predicted"/>
<accession>A0A1V9YAS2</accession>
<dbReference type="PANTHER" id="PTHR33129:SF1">
    <property type="entry name" value="ATP-BINDING PROTEIN"/>
    <property type="match status" value="1"/>
</dbReference>
<evidence type="ECO:0000256" key="1">
    <source>
        <dbReference type="SAM" id="MobiDB-lite"/>
    </source>
</evidence>
<dbReference type="AlphaFoldDB" id="A0A1V9YAS2"/>
<comment type="caution">
    <text evidence="2">The sequence shown here is derived from an EMBL/GenBank/DDBJ whole genome shotgun (WGS) entry which is preliminary data.</text>
</comment>
<evidence type="ECO:0008006" key="4">
    <source>
        <dbReference type="Google" id="ProtNLM"/>
    </source>
</evidence>
<dbReference type="PANTHER" id="PTHR33129">
    <property type="entry name" value="PROTEIN KINASE DOMAIN-CONTAINING PROTEIN-RELATED"/>
    <property type="match status" value="1"/>
</dbReference>
<organism evidence="2 3">
    <name type="scientific">Thraustotheca clavata</name>
    <dbReference type="NCBI Taxonomy" id="74557"/>
    <lineage>
        <taxon>Eukaryota</taxon>
        <taxon>Sar</taxon>
        <taxon>Stramenopiles</taxon>
        <taxon>Oomycota</taxon>
        <taxon>Saprolegniomycetes</taxon>
        <taxon>Saprolegniales</taxon>
        <taxon>Achlyaceae</taxon>
        <taxon>Thraustotheca</taxon>
    </lineage>
</organism>
<protein>
    <recommendedName>
        <fullName evidence="4">Crinkler (CRN) family protein</fullName>
    </recommendedName>
</protein>